<dbReference type="AlphaFoldDB" id="A0A8J2SQF0"/>
<dbReference type="InterPro" id="IPR000048">
    <property type="entry name" value="IQ_motif_EF-hand-BS"/>
</dbReference>
<feature type="region of interest" description="Disordered" evidence="1">
    <location>
        <begin position="622"/>
        <end position="644"/>
    </location>
</feature>
<feature type="region of interest" description="Disordered" evidence="1">
    <location>
        <begin position="1"/>
        <end position="79"/>
    </location>
</feature>
<feature type="compositionally biased region" description="Low complexity" evidence="1">
    <location>
        <begin position="1"/>
        <end position="23"/>
    </location>
</feature>
<keyword evidence="3" id="KW-1185">Reference proteome</keyword>
<reference evidence="2" key="1">
    <citation type="submission" date="2021-11" db="EMBL/GenBank/DDBJ databases">
        <authorList>
            <consortium name="Genoscope - CEA"/>
            <person name="William W."/>
        </authorList>
    </citation>
    <scope>NUCLEOTIDE SEQUENCE</scope>
</reference>
<organism evidence="2 3">
    <name type="scientific">Pelagomonas calceolata</name>
    <dbReference type="NCBI Taxonomy" id="35677"/>
    <lineage>
        <taxon>Eukaryota</taxon>
        <taxon>Sar</taxon>
        <taxon>Stramenopiles</taxon>
        <taxon>Ochrophyta</taxon>
        <taxon>Pelagophyceae</taxon>
        <taxon>Pelagomonadales</taxon>
        <taxon>Pelagomonadaceae</taxon>
        <taxon>Pelagomonas</taxon>
    </lineage>
</organism>
<feature type="compositionally biased region" description="Polar residues" evidence="1">
    <location>
        <begin position="632"/>
        <end position="644"/>
    </location>
</feature>
<dbReference type="EMBL" id="CAKKNE010000003">
    <property type="protein sequence ID" value="CAH0371369.1"/>
    <property type="molecule type" value="Genomic_DNA"/>
</dbReference>
<dbReference type="SMART" id="SM00015">
    <property type="entry name" value="IQ"/>
    <property type="match status" value="5"/>
</dbReference>
<dbReference type="Proteomes" id="UP000789595">
    <property type="component" value="Unassembled WGS sequence"/>
</dbReference>
<gene>
    <name evidence="2" type="ORF">PECAL_3P13080</name>
</gene>
<dbReference type="PROSITE" id="PS50096">
    <property type="entry name" value="IQ"/>
    <property type="match status" value="1"/>
</dbReference>
<sequence length="1063" mass="115792">MQSPHGPGAGAAAASPYGGSPARGSKRDATSKVMQSPYGPPDPGAGGASSPYRPGATTTSPYAAGGPLPPWPRSRRRRPARGKNLELQWLPPLSPSWAAASIQGEDGRTAFQMIADDVEARPPRIFLGEMAMAATKVQRVERGLQCRARLWCVDLPGGATYTRLALVAASSNPPSIHMSTLAHHWARKGQKRWRGVLGRRKAVRRAEAYVYKAATLMAAVCRGGAARRLARAMRAAVFETAAWRVQRAFRDKMVRKMLAEARRLRRARMRGRMQRCWRMALGKRRAARFAVASAVAAARLDALSAAARLARAQKERNKLELPPEDAVPGPWEDVADPVGKVVAYKACALVPFEWEVASLIGGDEYEKPEERKAEAPIDESKDPLAAYKARKAAAELEQTEREKTPPGVLARAAAIDPLLHAAHALALGDGNCDSALSVLEAASPSSAVMATRAACRQLGWACATKYKLVLADWLDEALDLIKTARSMDESRHAGVYFERAYLRNAVVMWSEGYRAPNARAFCGAALASSRGDPHLEPACADGQARVKRARDTQRAVYHLDLARRLAESEGGGDLSAFANAMGCAEAHDALFTRVRDPVIERMRDVRCVRDVEAACGIADFDDAEAAKPPSSRPQTRTQRPDTASGSWHVRVFACGDAFVCTAERSAATTRGSPVTARDHVLLLHDLEELAKLHFPKSEQAAALRDGRLAEVVWDRLVLVGGDGRGGPRDGVPPSLQVPEVARARAAAVHLAMETFCAILVQRAYRGFDAASMFKRNIFRLREKDRQRAGVAIRRAQRLLAQLQRDLGISKFQACVRGRQFRALRKREMKAAALLQAYARGVRKRMQDKEEAERKLLGAPVEIAFVGGRRVGGVDLVLTVTRCGMNYKFSGQDFAAQTTYVGVCPASTVEAAINGANADRQKGEKIRRLNNREDVLFVLLDRLALVDAIYAPTKELRGGGRVLVVDASKRASGGGPSVSKLHGLGRRLDDGALMLRDYENNQRRHNEARAARGLGPKQPSVIELQKAKAAFKARLGSNPVSAKVLRERKKAARKRLEAQEAEAL</sequence>
<dbReference type="OrthoDB" id="190375at2759"/>
<accession>A0A8J2SQF0</accession>
<evidence type="ECO:0000313" key="2">
    <source>
        <dbReference type="EMBL" id="CAH0371369.1"/>
    </source>
</evidence>
<proteinExistence type="predicted"/>
<comment type="caution">
    <text evidence="2">The sequence shown here is derived from an EMBL/GenBank/DDBJ whole genome shotgun (WGS) entry which is preliminary data.</text>
</comment>
<evidence type="ECO:0000313" key="3">
    <source>
        <dbReference type="Proteomes" id="UP000789595"/>
    </source>
</evidence>
<evidence type="ECO:0000256" key="1">
    <source>
        <dbReference type="SAM" id="MobiDB-lite"/>
    </source>
</evidence>
<name>A0A8J2SQF0_9STRA</name>
<protein>
    <submittedName>
        <fullName evidence="2">Uncharacterized protein</fullName>
    </submittedName>
</protein>